<evidence type="ECO:0008006" key="8">
    <source>
        <dbReference type="Google" id="ProtNLM"/>
    </source>
</evidence>
<keyword evidence="3" id="KW-0560">Oxidoreductase</keyword>
<keyword evidence="5" id="KW-0411">Iron-sulfur</keyword>
<dbReference type="PANTHER" id="PTHR43498">
    <property type="entry name" value="FERREDOXIN:COB-COM HETERODISULFIDE REDUCTASE SUBUNIT A"/>
    <property type="match status" value="1"/>
</dbReference>
<dbReference type="Gene3D" id="3.50.50.60">
    <property type="entry name" value="FAD/NAD(P)-binding domain"/>
    <property type="match status" value="1"/>
</dbReference>
<keyword evidence="4" id="KW-0408">Iron</keyword>
<dbReference type="SUPFAM" id="SSF51905">
    <property type="entry name" value="FAD/NAD(P)-binding domain"/>
    <property type="match status" value="1"/>
</dbReference>
<comment type="caution">
    <text evidence="6">The sequence shown here is derived from an EMBL/GenBank/DDBJ whole genome shotgun (WGS) entry which is preliminary data.</text>
</comment>
<keyword evidence="1" id="KW-0004">4Fe-4S</keyword>
<accession>A0A1R1EMS3</accession>
<evidence type="ECO:0000256" key="1">
    <source>
        <dbReference type="ARBA" id="ARBA00022485"/>
    </source>
</evidence>
<sequence>MINKRKFVYFVLVPLLLIGLVISLTPASLFHEAATAQVDAPVRTGGTAGTQGKQAQGMHTQSKYYDVVVIGSEIQGVLLAREAQKQGLSVLILDPRSKPGGELIQGQMIFLDEPHDAKKRSLVQGEIKALFDGYNSGKIRKAADFNRYYNRLIKGIPVQSGITVKSVTAAASGGSKKLLKSLTYRDPQGSVVTVEAGYWVENTDFNALTGKLNAKRIPGMERISKVGHPDYMAATMMLKFKHVNWSKLHQAVLDDYPLTNVRDKYGGNTYVDWDFATGFSNITLKYKPRDPQLLLRGMNTSYQKGGEAIMNSLLIFDVNPSDPKSVQSALDKAKAEAPYILQFLRKNIPGFDRAELNGFPDYLYIRDYNRFETDYILTFSDVMNSRMFWDNVSIGGYALDLQGTRTVPKGIHLGQPDRYGIPLRSFELKGYDNVLVTGKNIGASIEAYGSARIMPNTALAAQTIGIILGRELKQGKRLHDLNQEDFKRIHQYLKKEYHIKVAG</sequence>
<keyword evidence="2" id="KW-0479">Metal-binding</keyword>
<proteinExistence type="predicted"/>
<dbReference type="AlphaFoldDB" id="A0A1R1EMS3"/>
<dbReference type="GO" id="GO:0046872">
    <property type="term" value="F:metal ion binding"/>
    <property type="evidence" value="ECO:0007669"/>
    <property type="project" value="UniProtKB-KW"/>
</dbReference>
<reference evidence="6 7" key="1">
    <citation type="submission" date="2016-11" db="EMBL/GenBank/DDBJ databases">
        <title>Paenibacillus species isolates.</title>
        <authorList>
            <person name="Beno S.M."/>
        </authorList>
    </citation>
    <scope>NUCLEOTIDE SEQUENCE [LARGE SCALE GENOMIC DNA]</scope>
    <source>
        <strain evidence="6 7">FSL R5-0378</strain>
    </source>
</reference>
<dbReference type="GO" id="GO:0016491">
    <property type="term" value="F:oxidoreductase activity"/>
    <property type="evidence" value="ECO:0007669"/>
    <property type="project" value="UniProtKB-KW"/>
</dbReference>
<organism evidence="6 7">
    <name type="scientific">Paenibacillus rhizosphaerae</name>
    <dbReference type="NCBI Taxonomy" id="297318"/>
    <lineage>
        <taxon>Bacteria</taxon>
        <taxon>Bacillati</taxon>
        <taxon>Bacillota</taxon>
        <taxon>Bacilli</taxon>
        <taxon>Bacillales</taxon>
        <taxon>Paenibacillaceae</taxon>
        <taxon>Paenibacillus</taxon>
    </lineage>
</organism>
<dbReference type="InterPro" id="IPR039650">
    <property type="entry name" value="HdrA-like"/>
</dbReference>
<evidence type="ECO:0000256" key="4">
    <source>
        <dbReference type="ARBA" id="ARBA00023004"/>
    </source>
</evidence>
<evidence type="ECO:0000256" key="5">
    <source>
        <dbReference type="ARBA" id="ARBA00023014"/>
    </source>
</evidence>
<evidence type="ECO:0000313" key="7">
    <source>
        <dbReference type="Proteomes" id="UP000187172"/>
    </source>
</evidence>
<dbReference type="GO" id="GO:0051539">
    <property type="term" value="F:4 iron, 4 sulfur cluster binding"/>
    <property type="evidence" value="ECO:0007669"/>
    <property type="project" value="UniProtKB-KW"/>
</dbReference>
<dbReference type="STRING" id="297318.BK138_19335"/>
<dbReference type="Pfam" id="PF12831">
    <property type="entry name" value="FAD_oxidored"/>
    <property type="match status" value="1"/>
</dbReference>
<evidence type="ECO:0000256" key="3">
    <source>
        <dbReference type="ARBA" id="ARBA00023002"/>
    </source>
</evidence>
<gene>
    <name evidence="6" type="ORF">BK138_19335</name>
</gene>
<dbReference type="Proteomes" id="UP000187172">
    <property type="component" value="Unassembled WGS sequence"/>
</dbReference>
<dbReference type="EMBL" id="MRTP01000005">
    <property type="protein sequence ID" value="OMF53069.1"/>
    <property type="molecule type" value="Genomic_DNA"/>
</dbReference>
<keyword evidence="7" id="KW-1185">Reference proteome</keyword>
<evidence type="ECO:0000313" key="6">
    <source>
        <dbReference type="EMBL" id="OMF53069.1"/>
    </source>
</evidence>
<dbReference type="InterPro" id="IPR036188">
    <property type="entry name" value="FAD/NAD-bd_sf"/>
</dbReference>
<dbReference type="PANTHER" id="PTHR43498:SF1">
    <property type="entry name" value="COB--COM HETERODISULFIDE REDUCTASE IRON-SULFUR SUBUNIT A"/>
    <property type="match status" value="1"/>
</dbReference>
<protein>
    <recommendedName>
        <fullName evidence="8">FAD-dependent oxidoreductase</fullName>
    </recommendedName>
</protein>
<name>A0A1R1EMS3_9BACL</name>
<dbReference type="RefSeq" id="WP_076172073.1">
    <property type="nucleotide sequence ID" value="NZ_MRTP01000005.1"/>
</dbReference>
<evidence type="ECO:0000256" key="2">
    <source>
        <dbReference type="ARBA" id="ARBA00022723"/>
    </source>
</evidence>